<gene>
    <name evidence="1" type="ORF">SAMN05192543_1011164</name>
</gene>
<protein>
    <submittedName>
        <fullName evidence="1">Uncharacterized protein</fullName>
    </submittedName>
</protein>
<evidence type="ECO:0000313" key="1">
    <source>
        <dbReference type="EMBL" id="SFI03757.1"/>
    </source>
</evidence>
<name>A0A1I3EXQ7_9BURK</name>
<accession>A0A1I3EXQ7</accession>
<sequence>MQSLPEFPLALPAGLLTIASPRIPPVMLTALAIDRQHDVSIAARIGALFPILKGL</sequence>
<keyword evidence="2" id="KW-1185">Reference proteome</keyword>
<dbReference type="AlphaFoldDB" id="A0A1I3EXQ7"/>
<proteinExistence type="predicted"/>
<dbReference type="EMBL" id="FOQU01000001">
    <property type="protein sequence ID" value="SFI03757.1"/>
    <property type="molecule type" value="Genomic_DNA"/>
</dbReference>
<reference evidence="1 2" key="1">
    <citation type="submission" date="2016-10" db="EMBL/GenBank/DDBJ databases">
        <authorList>
            <person name="de Groot N.N."/>
        </authorList>
    </citation>
    <scope>NUCLEOTIDE SEQUENCE [LARGE SCALE GENOMIC DNA]</scope>
    <source>
        <strain evidence="1 2">LMG 23650</strain>
    </source>
</reference>
<dbReference type="Proteomes" id="UP000199548">
    <property type="component" value="Unassembled WGS sequence"/>
</dbReference>
<evidence type="ECO:0000313" key="2">
    <source>
        <dbReference type="Proteomes" id="UP000199548"/>
    </source>
</evidence>
<organism evidence="1 2">
    <name type="scientific">Paraburkholderia megapolitana</name>
    <dbReference type="NCBI Taxonomy" id="420953"/>
    <lineage>
        <taxon>Bacteria</taxon>
        <taxon>Pseudomonadati</taxon>
        <taxon>Pseudomonadota</taxon>
        <taxon>Betaproteobacteria</taxon>
        <taxon>Burkholderiales</taxon>
        <taxon>Burkholderiaceae</taxon>
        <taxon>Paraburkholderia</taxon>
    </lineage>
</organism>